<protein>
    <submittedName>
        <fullName evidence="2">Uncharacterized protein</fullName>
    </submittedName>
</protein>
<evidence type="ECO:0000256" key="1">
    <source>
        <dbReference type="SAM" id="Phobius"/>
    </source>
</evidence>
<name>A0A317GH00_LIMRT</name>
<gene>
    <name evidence="2" type="ORF">DKZ23_07080</name>
</gene>
<keyword evidence="1" id="KW-0812">Transmembrane</keyword>
<proteinExistence type="predicted"/>
<accession>A0A317GH00</accession>
<feature type="transmembrane region" description="Helical" evidence="1">
    <location>
        <begin position="65"/>
        <end position="87"/>
    </location>
</feature>
<keyword evidence="1" id="KW-1133">Transmembrane helix</keyword>
<evidence type="ECO:0000313" key="3">
    <source>
        <dbReference type="Proteomes" id="UP000245866"/>
    </source>
</evidence>
<sequence length="97" mass="11932">MLLSFMQILRNNREDSTMTSFFSFISNIWSYIINHKWSKDILRANILFILLVIIYDLFHLSLKRISWRIFFKVFLLLNICLFFKFLLDGIDRYLRTR</sequence>
<reference evidence="2 3" key="1">
    <citation type="journal article" date="2018" name="Front. Microbiol.">
        <title>Comparative Genomics of the Herbivore Gut Symbiont Lactobacillus reuteri Reveals Genetic Diversity and Lifestyle Adaptation.</title>
        <authorList>
            <person name="Zhao J."/>
        </authorList>
    </citation>
    <scope>NUCLEOTIDE SEQUENCE [LARGE SCALE GENOMIC DNA]</scope>
    <source>
        <strain evidence="2 3">LR12</strain>
    </source>
</reference>
<evidence type="ECO:0000313" key="2">
    <source>
        <dbReference type="EMBL" id="PWT46118.1"/>
    </source>
</evidence>
<dbReference type="EMBL" id="QGHS01000082">
    <property type="protein sequence ID" value="PWT46118.1"/>
    <property type="molecule type" value="Genomic_DNA"/>
</dbReference>
<dbReference type="AlphaFoldDB" id="A0A317GH00"/>
<feature type="transmembrane region" description="Helical" evidence="1">
    <location>
        <begin position="41"/>
        <end position="59"/>
    </location>
</feature>
<keyword evidence="1" id="KW-0472">Membrane</keyword>
<dbReference type="Proteomes" id="UP000245866">
    <property type="component" value="Unassembled WGS sequence"/>
</dbReference>
<organism evidence="2 3">
    <name type="scientific">Limosilactobacillus reuteri</name>
    <name type="common">Lactobacillus reuteri</name>
    <dbReference type="NCBI Taxonomy" id="1598"/>
    <lineage>
        <taxon>Bacteria</taxon>
        <taxon>Bacillati</taxon>
        <taxon>Bacillota</taxon>
        <taxon>Bacilli</taxon>
        <taxon>Lactobacillales</taxon>
        <taxon>Lactobacillaceae</taxon>
        <taxon>Limosilactobacillus</taxon>
    </lineage>
</organism>
<comment type="caution">
    <text evidence="2">The sequence shown here is derived from an EMBL/GenBank/DDBJ whole genome shotgun (WGS) entry which is preliminary data.</text>
</comment>